<organism evidence="2 3">
    <name type="scientific">Salinactinospora qingdaonensis</name>
    <dbReference type="NCBI Taxonomy" id="702744"/>
    <lineage>
        <taxon>Bacteria</taxon>
        <taxon>Bacillati</taxon>
        <taxon>Actinomycetota</taxon>
        <taxon>Actinomycetes</taxon>
        <taxon>Streptosporangiales</taxon>
        <taxon>Nocardiopsidaceae</taxon>
        <taxon>Salinactinospora</taxon>
    </lineage>
</organism>
<comment type="caution">
    <text evidence="2">The sequence shown here is derived from an EMBL/GenBank/DDBJ whole genome shotgun (WGS) entry which is preliminary data.</text>
</comment>
<dbReference type="Pfam" id="PF13624">
    <property type="entry name" value="SurA_N_3"/>
    <property type="match status" value="1"/>
</dbReference>
<evidence type="ECO:0000313" key="2">
    <source>
        <dbReference type="EMBL" id="GAA3742207.1"/>
    </source>
</evidence>
<evidence type="ECO:0000256" key="1">
    <source>
        <dbReference type="SAM" id="MobiDB-lite"/>
    </source>
</evidence>
<accession>A0ABP7FN02</accession>
<keyword evidence="3" id="KW-1185">Reference proteome</keyword>
<dbReference type="EMBL" id="BAABDD010000008">
    <property type="protein sequence ID" value="GAA3742207.1"/>
    <property type="molecule type" value="Genomic_DNA"/>
</dbReference>
<proteinExistence type="predicted"/>
<name>A0ABP7FN02_9ACTN</name>
<protein>
    <recommendedName>
        <fullName evidence="4">SurA N-terminal domain-containing protein</fullName>
    </recommendedName>
</protein>
<feature type="compositionally biased region" description="Gly residues" evidence="1">
    <location>
        <begin position="256"/>
        <end position="267"/>
    </location>
</feature>
<dbReference type="Proteomes" id="UP001500908">
    <property type="component" value="Unassembled WGS sequence"/>
</dbReference>
<evidence type="ECO:0000313" key="3">
    <source>
        <dbReference type="Proteomes" id="UP001500908"/>
    </source>
</evidence>
<sequence>MLPTELACIDGKVLTVRFPLPRRMGALTAATAGAALLALTGCGLTKAGAAAVVDGEQITVETIEADMSAVEAQVAQSSNQQLPAGQRPQVASNLLSNRIQFLLYEQLAAEHDIEVDRSAVDAQIEEAGGVEAFLRQVPRSQVRDLVRSLLIQEELRSANAGELAQVAEGMREQQRQAQSERLEAMGMEGEQLQSQLDAMMAQIEPQIWSTAISETLVQPHAEAADIEVSPRYGQIDPTTLVIAPGSSPLSATENQSGGGALAEGGGN</sequence>
<evidence type="ECO:0008006" key="4">
    <source>
        <dbReference type="Google" id="ProtNLM"/>
    </source>
</evidence>
<gene>
    <name evidence="2" type="ORF">GCM10022402_22400</name>
</gene>
<reference evidence="3" key="1">
    <citation type="journal article" date="2019" name="Int. J. Syst. Evol. Microbiol.">
        <title>The Global Catalogue of Microorganisms (GCM) 10K type strain sequencing project: providing services to taxonomists for standard genome sequencing and annotation.</title>
        <authorList>
            <consortium name="The Broad Institute Genomics Platform"/>
            <consortium name="The Broad Institute Genome Sequencing Center for Infectious Disease"/>
            <person name="Wu L."/>
            <person name="Ma J."/>
        </authorList>
    </citation>
    <scope>NUCLEOTIDE SEQUENCE [LARGE SCALE GENOMIC DNA]</scope>
    <source>
        <strain evidence="3">JCM 17137</strain>
    </source>
</reference>
<dbReference type="SUPFAM" id="SSF109998">
    <property type="entry name" value="Triger factor/SurA peptide-binding domain-like"/>
    <property type="match status" value="1"/>
</dbReference>
<dbReference type="InterPro" id="IPR027304">
    <property type="entry name" value="Trigger_fact/SurA_dom_sf"/>
</dbReference>
<dbReference type="Gene3D" id="1.10.4030.10">
    <property type="entry name" value="Porin chaperone SurA, peptide-binding domain"/>
    <property type="match status" value="1"/>
</dbReference>
<feature type="region of interest" description="Disordered" evidence="1">
    <location>
        <begin position="243"/>
        <end position="267"/>
    </location>
</feature>